<sequence>MKSKVLLLACLMIFAGCDSDDAVQEEMQLDFSFNFATGTEGWIGGFSDYPAGEEDFYELEFEHSQLPEPLNTQEAALKLSGNNHSDDLFMYVTKQISGLQPNKEYKMKFEVNFASNVADGQFGIGGSPGESVYLKAGGASHEPQNIEDEFGWYRLNVDKGNQAEGGDDMMVIGNFANGTEENVYTLKTLYFPSAQTVMTNDAGELWLLFGVDSGFEGTTTIYINSIKIALF</sequence>
<name>A0ABX1CVF0_9FLAO</name>
<gene>
    <name evidence="1" type="ORF">HC175_03035</name>
</gene>
<dbReference type="RefSeq" id="WP_168137016.1">
    <property type="nucleotide sequence ID" value="NZ_JAAVJR010000001.1"/>
</dbReference>
<proteinExistence type="predicted"/>
<comment type="caution">
    <text evidence="1">The sequence shown here is derived from an EMBL/GenBank/DDBJ whole genome shotgun (WGS) entry which is preliminary data.</text>
</comment>
<dbReference type="EMBL" id="JAAVJR010000001">
    <property type="protein sequence ID" value="NJW51885.1"/>
    <property type="molecule type" value="Genomic_DNA"/>
</dbReference>
<evidence type="ECO:0008006" key="3">
    <source>
        <dbReference type="Google" id="ProtNLM"/>
    </source>
</evidence>
<protein>
    <recommendedName>
        <fullName evidence="3">Lipoprotein</fullName>
    </recommendedName>
</protein>
<evidence type="ECO:0000313" key="2">
    <source>
        <dbReference type="Proteomes" id="UP000703674"/>
    </source>
</evidence>
<dbReference type="Proteomes" id="UP000703674">
    <property type="component" value="Unassembled WGS sequence"/>
</dbReference>
<organism evidence="1 2">
    <name type="scientific">Salinimicrobium oceani</name>
    <dbReference type="NCBI Taxonomy" id="2722702"/>
    <lineage>
        <taxon>Bacteria</taxon>
        <taxon>Pseudomonadati</taxon>
        <taxon>Bacteroidota</taxon>
        <taxon>Flavobacteriia</taxon>
        <taxon>Flavobacteriales</taxon>
        <taxon>Flavobacteriaceae</taxon>
        <taxon>Salinimicrobium</taxon>
    </lineage>
</organism>
<keyword evidence="2" id="KW-1185">Reference proteome</keyword>
<reference evidence="1 2" key="1">
    <citation type="submission" date="2020-03" db="EMBL/GenBank/DDBJ databases">
        <title>Salinimicrobium sp. nov, isolated from SCS.</title>
        <authorList>
            <person name="Cao W.R."/>
        </authorList>
    </citation>
    <scope>NUCLEOTIDE SEQUENCE [LARGE SCALE GENOMIC DNA]</scope>
    <source>
        <strain evidence="2">J15B91</strain>
    </source>
</reference>
<dbReference type="PROSITE" id="PS51257">
    <property type="entry name" value="PROKAR_LIPOPROTEIN"/>
    <property type="match status" value="1"/>
</dbReference>
<evidence type="ECO:0000313" key="1">
    <source>
        <dbReference type="EMBL" id="NJW51885.1"/>
    </source>
</evidence>
<accession>A0ABX1CVF0</accession>